<dbReference type="InterPro" id="IPR029055">
    <property type="entry name" value="Ntn_hydrolases_N"/>
</dbReference>
<evidence type="ECO:0000313" key="1">
    <source>
        <dbReference type="EMBL" id="KAH9376547.1"/>
    </source>
</evidence>
<dbReference type="Gene3D" id="3.60.20.40">
    <property type="match status" value="1"/>
</dbReference>
<gene>
    <name evidence="1" type="ORF">HPB48_010072</name>
</gene>
<comment type="caution">
    <text evidence="1">The sequence shown here is derived from an EMBL/GenBank/DDBJ whole genome shotgun (WGS) entry which is preliminary data.</text>
</comment>
<evidence type="ECO:0000313" key="2">
    <source>
        <dbReference type="Proteomes" id="UP000821853"/>
    </source>
</evidence>
<dbReference type="VEuPathDB" id="VectorBase:HLOH_044560"/>
<dbReference type="EMBL" id="JABSTR010000008">
    <property type="protein sequence ID" value="KAH9376547.1"/>
    <property type="molecule type" value="Genomic_DNA"/>
</dbReference>
<sequence>MRLRFSPPLPTTQEVLEYLRRRGHVLKASDRRPAAVNAIARSQDRVIYAVADFRKGGIVDGY</sequence>
<dbReference type="AlphaFoldDB" id="A0A9J6GME1"/>
<name>A0A9J6GME1_HAELO</name>
<protein>
    <submittedName>
        <fullName evidence="1">Uncharacterized protein</fullName>
    </submittedName>
</protein>
<keyword evidence="2" id="KW-1185">Reference proteome</keyword>
<organism evidence="1 2">
    <name type="scientific">Haemaphysalis longicornis</name>
    <name type="common">Bush tick</name>
    <dbReference type="NCBI Taxonomy" id="44386"/>
    <lineage>
        <taxon>Eukaryota</taxon>
        <taxon>Metazoa</taxon>
        <taxon>Ecdysozoa</taxon>
        <taxon>Arthropoda</taxon>
        <taxon>Chelicerata</taxon>
        <taxon>Arachnida</taxon>
        <taxon>Acari</taxon>
        <taxon>Parasitiformes</taxon>
        <taxon>Ixodida</taxon>
        <taxon>Ixodoidea</taxon>
        <taxon>Ixodidae</taxon>
        <taxon>Haemaphysalinae</taxon>
        <taxon>Haemaphysalis</taxon>
    </lineage>
</organism>
<reference evidence="1 2" key="1">
    <citation type="journal article" date="2020" name="Cell">
        <title>Large-Scale Comparative Analyses of Tick Genomes Elucidate Their Genetic Diversity and Vector Capacities.</title>
        <authorList>
            <consortium name="Tick Genome and Microbiome Consortium (TIGMIC)"/>
            <person name="Jia N."/>
            <person name="Wang J."/>
            <person name="Shi W."/>
            <person name="Du L."/>
            <person name="Sun Y."/>
            <person name="Zhan W."/>
            <person name="Jiang J.F."/>
            <person name="Wang Q."/>
            <person name="Zhang B."/>
            <person name="Ji P."/>
            <person name="Bell-Sakyi L."/>
            <person name="Cui X.M."/>
            <person name="Yuan T.T."/>
            <person name="Jiang B.G."/>
            <person name="Yang W.F."/>
            <person name="Lam T.T."/>
            <person name="Chang Q.C."/>
            <person name="Ding S.J."/>
            <person name="Wang X.J."/>
            <person name="Zhu J.G."/>
            <person name="Ruan X.D."/>
            <person name="Zhao L."/>
            <person name="Wei J.T."/>
            <person name="Ye R.Z."/>
            <person name="Que T.C."/>
            <person name="Du C.H."/>
            <person name="Zhou Y.H."/>
            <person name="Cheng J.X."/>
            <person name="Dai P.F."/>
            <person name="Guo W.B."/>
            <person name="Han X.H."/>
            <person name="Huang E.J."/>
            <person name="Li L.F."/>
            <person name="Wei W."/>
            <person name="Gao Y.C."/>
            <person name="Liu J.Z."/>
            <person name="Shao H.Z."/>
            <person name="Wang X."/>
            <person name="Wang C.C."/>
            <person name="Yang T.C."/>
            <person name="Huo Q.B."/>
            <person name="Li W."/>
            <person name="Chen H.Y."/>
            <person name="Chen S.E."/>
            <person name="Zhou L.G."/>
            <person name="Ni X.B."/>
            <person name="Tian J.H."/>
            <person name="Sheng Y."/>
            <person name="Liu T."/>
            <person name="Pan Y.S."/>
            <person name="Xia L.Y."/>
            <person name="Li J."/>
            <person name="Zhao F."/>
            <person name="Cao W.C."/>
        </authorList>
    </citation>
    <scope>NUCLEOTIDE SEQUENCE [LARGE SCALE GENOMIC DNA]</scope>
    <source>
        <strain evidence="1">HaeL-2018</strain>
    </source>
</reference>
<accession>A0A9J6GME1</accession>
<dbReference type="Proteomes" id="UP000821853">
    <property type="component" value="Unassembled WGS sequence"/>
</dbReference>
<dbReference type="SUPFAM" id="SSF56235">
    <property type="entry name" value="N-terminal nucleophile aminohydrolases (Ntn hydrolases)"/>
    <property type="match status" value="1"/>
</dbReference>
<dbReference type="OrthoDB" id="6514874at2759"/>
<proteinExistence type="predicted"/>
<dbReference type="InterPro" id="IPR043137">
    <property type="entry name" value="GGT_ssub_C"/>
</dbReference>